<dbReference type="Proteomes" id="UP000504632">
    <property type="component" value="Chromosome 10"/>
</dbReference>
<dbReference type="GO" id="GO:0005886">
    <property type="term" value="C:plasma membrane"/>
    <property type="evidence" value="ECO:0007669"/>
    <property type="project" value="TreeGrafter"/>
</dbReference>
<dbReference type="Pfam" id="PF25610">
    <property type="entry name" value="HR1_TOCA"/>
    <property type="match status" value="1"/>
</dbReference>
<dbReference type="PRINTS" id="PR00452">
    <property type="entry name" value="SH3DOMAIN"/>
</dbReference>
<dbReference type="InParanoid" id="A0A6J2WFQ7"/>
<evidence type="ECO:0000256" key="4">
    <source>
        <dbReference type="ARBA" id="ARBA00022553"/>
    </source>
</evidence>
<comment type="function">
    <text evidence="8">Induces bone resorption, acting probably through a signaling cascade which results in the secretion of factor(s) enhancing osteoclast formation and activity.</text>
</comment>
<feature type="compositionally biased region" description="Basic and acidic residues" evidence="13">
    <location>
        <begin position="445"/>
        <end position="458"/>
    </location>
</feature>
<dbReference type="InterPro" id="IPR001060">
    <property type="entry name" value="FCH_dom"/>
</dbReference>
<dbReference type="AlphaFoldDB" id="A0A6J2WFQ7"/>
<dbReference type="Pfam" id="PF07653">
    <property type="entry name" value="SH3_2"/>
    <property type="match status" value="1"/>
</dbReference>
<dbReference type="PROSITE" id="PS51741">
    <property type="entry name" value="F_BAR"/>
    <property type="match status" value="1"/>
</dbReference>
<evidence type="ECO:0000256" key="6">
    <source>
        <dbReference type="ARBA" id="ARBA00023054"/>
    </source>
</evidence>
<comment type="subcellular location">
    <subcellularLocation>
        <location evidence="1">Cytoplasm</location>
        <location evidence="1">Cytoskeleton</location>
    </subcellularLocation>
</comment>
<evidence type="ECO:0000313" key="17">
    <source>
        <dbReference type="RefSeq" id="XP_030643094.1"/>
    </source>
</evidence>
<dbReference type="GO" id="GO:0043226">
    <property type="term" value="C:organelle"/>
    <property type="evidence" value="ECO:0007669"/>
    <property type="project" value="UniProtKB-ARBA"/>
</dbReference>
<dbReference type="InterPro" id="IPR001452">
    <property type="entry name" value="SH3_domain"/>
</dbReference>
<keyword evidence="16" id="KW-1185">Reference proteome</keyword>
<dbReference type="Gene3D" id="1.20.1270.60">
    <property type="entry name" value="Arfaptin homology (AH) domain/BAR domain"/>
    <property type="match status" value="1"/>
</dbReference>
<dbReference type="Gene3D" id="6.10.140.470">
    <property type="match status" value="1"/>
</dbReference>
<dbReference type="InterPro" id="IPR031160">
    <property type="entry name" value="F_BAR_dom"/>
</dbReference>
<evidence type="ECO:0000313" key="16">
    <source>
        <dbReference type="Proteomes" id="UP000504632"/>
    </source>
</evidence>
<evidence type="ECO:0000259" key="15">
    <source>
        <dbReference type="PROSITE" id="PS51741"/>
    </source>
</evidence>
<sequence>MKDDLGTCSYSVLYQELKKFSKNGEYFCKELLTVFQQRAELEINYAKGLQKLAGKLIKASKSMNNNSAYSAWSQVSDEMFSSADAHRILGNSFHQEAFLEIRQVLEEHTKRKRPLDNAIDKAGKAFVTNWNEQLKVKKKLSGLTREHEALFNFVENNKQMNTEKEKQKMLNRLTKSAELQAKVDEEYFNLNLDGHQIRVKWENTLKSCYQIIQELEKQRIEMLSRILNKYNLNMASFGQTISHCQKKLDLAIERVDVERDIQALVEETSITVEDNKAEFLMTDYFEEDSKSLMGKERRRDAMRSKLQRLEGCITKSKQEREALQKIVKTYTENPSFSNVKNLEETEQLLDETTLKLDLLEATHCKLSAVIAELEGKPKSLHRFSDSITKWKDKDCEHNVVRLSRPVRIKKTPFRSRMSLRCSIIYKGPANSITPKKPTPQTKEMASVRRTDITQKETPELSSEINGESYQSNDEEEQGAEYSSLGRCKVLYDFTSDNEDDLNIKEGDIIDVFQRDESGWWYGELNGERGHFPSTYVEDLPVLDVVVSSDA</sequence>
<keyword evidence="4" id="KW-0597">Phosphoprotein</keyword>
<dbReference type="OrthoDB" id="28357at2759"/>
<dbReference type="SUPFAM" id="SSF50044">
    <property type="entry name" value="SH3-domain"/>
    <property type="match status" value="1"/>
</dbReference>
<dbReference type="PANTHER" id="PTHR23065:SF7">
    <property type="entry name" value="NOSTRIN, ISOFORM H"/>
    <property type="match status" value="1"/>
</dbReference>
<reference evidence="17" key="1">
    <citation type="submission" date="2025-08" db="UniProtKB">
        <authorList>
            <consortium name="RefSeq"/>
        </authorList>
    </citation>
    <scope>IDENTIFICATION</scope>
</reference>
<feature type="compositionally biased region" description="Polar residues" evidence="13">
    <location>
        <begin position="430"/>
        <end position="443"/>
    </location>
</feature>
<evidence type="ECO:0000256" key="7">
    <source>
        <dbReference type="ARBA" id="ARBA00023212"/>
    </source>
</evidence>
<evidence type="ECO:0000256" key="8">
    <source>
        <dbReference type="ARBA" id="ARBA00037432"/>
    </source>
</evidence>
<accession>A0A6J2WFQ7</accession>
<evidence type="ECO:0000259" key="14">
    <source>
        <dbReference type="PROSITE" id="PS50002"/>
    </source>
</evidence>
<evidence type="ECO:0000256" key="13">
    <source>
        <dbReference type="SAM" id="MobiDB-lite"/>
    </source>
</evidence>
<evidence type="ECO:0000256" key="3">
    <source>
        <dbReference type="ARBA" id="ARBA00022490"/>
    </source>
</evidence>
<dbReference type="InterPro" id="IPR027267">
    <property type="entry name" value="AH/BAR_dom_sf"/>
</dbReference>
<keyword evidence="6 11" id="KW-0175">Coiled coil</keyword>
<gene>
    <name evidence="17" type="primary">nostrin</name>
</gene>
<dbReference type="InterPro" id="IPR036028">
    <property type="entry name" value="SH3-like_dom_sf"/>
</dbReference>
<feature type="compositionally biased region" description="Polar residues" evidence="13">
    <location>
        <begin position="459"/>
        <end position="471"/>
    </location>
</feature>
<evidence type="ECO:0000256" key="10">
    <source>
        <dbReference type="PROSITE-ProRule" id="PRU00192"/>
    </source>
</evidence>
<keyword evidence="2 10" id="KW-0728">SH3 domain</keyword>
<dbReference type="GO" id="GO:0005737">
    <property type="term" value="C:cytoplasm"/>
    <property type="evidence" value="ECO:0007669"/>
    <property type="project" value="TreeGrafter"/>
</dbReference>
<name>A0A6J2WFQ7_CHACN</name>
<keyword evidence="7" id="KW-0206">Cytoskeleton</keyword>
<evidence type="ECO:0000256" key="11">
    <source>
        <dbReference type="PROSITE-ProRule" id="PRU01077"/>
    </source>
</evidence>
<dbReference type="Pfam" id="PF00611">
    <property type="entry name" value="FCH"/>
    <property type="match status" value="1"/>
</dbReference>
<evidence type="ECO:0000256" key="9">
    <source>
        <dbReference type="ARBA" id="ARBA00040640"/>
    </source>
</evidence>
<keyword evidence="3" id="KW-0963">Cytoplasm</keyword>
<evidence type="ECO:0000256" key="12">
    <source>
        <dbReference type="SAM" id="Coils"/>
    </source>
</evidence>
<evidence type="ECO:0000256" key="1">
    <source>
        <dbReference type="ARBA" id="ARBA00004245"/>
    </source>
</evidence>
<feature type="domain" description="SH3" evidence="14">
    <location>
        <begin position="482"/>
        <end position="541"/>
    </location>
</feature>
<organism evidence="16 17">
    <name type="scientific">Chanos chanos</name>
    <name type="common">Milkfish</name>
    <name type="synonym">Mugil chanos</name>
    <dbReference type="NCBI Taxonomy" id="29144"/>
    <lineage>
        <taxon>Eukaryota</taxon>
        <taxon>Metazoa</taxon>
        <taxon>Chordata</taxon>
        <taxon>Craniata</taxon>
        <taxon>Vertebrata</taxon>
        <taxon>Euteleostomi</taxon>
        <taxon>Actinopterygii</taxon>
        <taxon>Neopterygii</taxon>
        <taxon>Teleostei</taxon>
        <taxon>Ostariophysi</taxon>
        <taxon>Gonorynchiformes</taxon>
        <taxon>Chanidae</taxon>
        <taxon>Chanos</taxon>
    </lineage>
</organism>
<dbReference type="InterPro" id="IPR057870">
    <property type="entry name" value="HR1_TOCA"/>
</dbReference>
<dbReference type="RefSeq" id="XP_030643094.1">
    <property type="nucleotide sequence ID" value="XM_030787234.1"/>
</dbReference>
<dbReference type="FunFam" id="2.30.30.40:FF:000072">
    <property type="entry name" value="Unconventional Myosin IB"/>
    <property type="match status" value="1"/>
</dbReference>
<dbReference type="GeneID" id="115823205"/>
<evidence type="ECO:0000256" key="2">
    <source>
        <dbReference type="ARBA" id="ARBA00022443"/>
    </source>
</evidence>
<keyword evidence="5" id="KW-0040">ANK repeat</keyword>
<protein>
    <recommendedName>
        <fullName evidence="9">Osteoclast-stimulating factor 1</fullName>
    </recommendedName>
</protein>
<dbReference type="PROSITE" id="PS50002">
    <property type="entry name" value="SH3"/>
    <property type="match status" value="1"/>
</dbReference>
<dbReference type="SUPFAM" id="SSF103657">
    <property type="entry name" value="BAR/IMD domain-like"/>
    <property type="match status" value="1"/>
</dbReference>
<feature type="region of interest" description="Disordered" evidence="13">
    <location>
        <begin position="430"/>
        <end position="478"/>
    </location>
</feature>
<dbReference type="CDD" id="cd07658">
    <property type="entry name" value="F-BAR_NOSTRIN"/>
    <property type="match status" value="1"/>
</dbReference>
<dbReference type="Gene3D" id="2.30.30.40">
    <property type="entry name" value="SH3 Domains"/>
    <property type="match status" value="1"/>
</dbReference>
<dbReference type="PANTHER" id="PTHR23065">
    <property type="entry name" value="PROLINE-SERINE-THREONINE PHOSPHATASE INTERACTING PROTEIN 1"/>
    <property type="match status" value="1"/>
</dbReference>
<dbReference type="CTD" id="115677"/>
<feature type="coiled-coil region" evidence="12">
    <location>
        <begin position="313"/>
        <end position="362"/>
    </location>
</feature>
<evidence type="ECO:0000256" key="5">
    <source>
        <dbReference type="ARBA" id="ARBA00023043"/>
    </source>
</evidence>
<proteinExistence type="predicted"/>
<dbReference type="SMART" id="SM00326">
    <property type="entry name" value="SH3"/>
    <property type="match status" value="1"/>
</dbReference>
<feature type="domain" description="F-BAR" evidence="15">
    <location>
        <begin position="1"/>
        <end position="260"/>
    </location>
</feature>